<feature type="transmembrane region" description="Helical" evidence="7">
    <location>
        <begin position="68"/>
        <end position="84"/>
    </location>
</feature>
<keyword evidence="3 7" id="KW-0812">Transmembrane</keyword>
<evidence type="ECO:0000256" key="4">
    <source>
        <dbReference type="ARBA" id="ARBA00022989"/>
    </source>
</evidence>
<dbReference type="PANTHER" id="PTHR12428:SF66">
    <property type="entry name" value="MITOCHONDRIAL INNER MEMBRANE PROTEIN OXA1L"/>
    <property type="match status" value="1"/>
</dbReference>
<protein>
    <submittedName>
        <fullName evidence="8">YidC/Oxa1 family membrane protein insertase</fullName>
    </submittedName>
</protein>
<evidence type="ECO:0000256" key="6">
    <source>
        <dbReference type="SAM" id="MobiDB-lite"/>
    </source>
</evidence>
<comment type="caution">
    <text evidence="8">The sequence shown here is derived from an EMBL/GenBank/DDBJ whole genome shotgun (WGS) entry which is preliminary data.</text>
</comment>
<organism evidence="8 9">
    <name type="scientific">Apiospora hydei</name>
    <dbReference type="NCBI Taxonomy" id="1337664"/>
    <lineage>
        <taxon>Eukaryota</taxon>
        <taxon>Fungi</taxon>
        <taxon>Dikarya</taxon>
        <taxon>Ascomycota</taxon>
        <taxon>Pezizomycotina</taxon>
        <taxon>Sordariomycetes</taxon>
        <taxon>Xylariomycetidae</taxon>
        <taxon>Amphisphaeriales</taxon>
        <taxon>Apiosporaceae</taxon>
        <taxon>Apiospora</taxon>
    </lineage>
</organism>
<proteinExistence type="inferred from homology"/>
<sequence>MFRLLRAMGALPVPSLETGGVAWFTDLSVYDPTYMLPLATALVTVAMFRYQQMTTLHKTPQSESMAKFFLWGMTPFMFLCTMWLPAALQWFFFTFSALSTVQNWVLVQPAVRRMTGLPPLPGRPMMTDSQSRRMGIGYQAPIRPAIVAEPPTTPSPTGIKGIVEGASKKFQGVGDGLTNAIKDYSGGEKGIARKKAAEYEARRSLEEKEKALRRLEQRRSRKQA</sequence>
<dbReference type="PANTHER" id="PTHR12428">
    <property type="entry name" value="OXA1"/>
    <property type="match status" value="1"/>
</dbReference>
<comment type="similarity">
    <text evidence="2">Belongs to the OXA1/ALB3/YidC family.</text>
</comment>
<gene>
    <name evidence="8" type="ORF">PG997_014089</name>
</gene>
<dbReference type="InterPro" id="IPR001708">
    <property type="entry name" value="YidC/ALB3/OXA1/COX18"/>
</dbReference>
<evidence type="ECO:0000256" key="5">
    <source>
        <dbReference type="ARBA" id="ARBA00023136"/>
    </source>
</evidence>
<dbReference type="RefSeq" id="XP_066664095.1">
    <property type="nucleotide sequence ID" value="XM_066818403.1"/>
</dbReference>
<feature type="transmembrane region" description="Helical" evidence="7">
    <location>
        <begin position="32"/>
        <end position="48"/>
    </location>
</feature>
<evidence type="ECO:0000313" key="9">
    <source>
        <dbReference type="Proteomes" id="UP001433268"/>
    </source>
</evidence>
<dbReference type="Proteomes" id="UP001433268">
    <property type="component" value="Unassembled WGS sequence"/>
</dbReference>
<evidence type="ECO:0000256" key="2">
    <source>
        <dbReference type="ARBA" id="ARBA00009877"/>
    </source>
</evidence>
<keyword evidence="4 7" id="KW-1133">Transmembrane helix</keyword>
<keyword evidence="5 7" id="KW-0472">Membrane</keyword>
<keyword evidence="9" id="KW-1185">Reference proteome</keyword>
<evidence type="ECO:0000256" key="3">
    <source>
        <dbReference type="ARBA" id="ARBA00022692"/>
    </source>
</evidence>
<evidence type="ECO:0000256" key="7">
    <source>
        <dbReference type="SAM" id="Phobius"/>
    </source>
</evidence>
<feature type="compositionally biased region" description="Basic and acidic residues" evidence="6">
    <location>
        <begin position="198"/>
        <end position="218"/>
    </location>
</feature>
<name>A0ABR1V8W5_9PEZI</name>
<dbReference type="GeneID" id="92051463"/>
<dbReference type="EMBL" id="JAQQWN010000009">
    <property type="protein sequence ID" value="KAK8067342.1"/>
    <property type="molecule type" value="Genomic_DNA"/>
</dbReference>
<accession>A0ABR1V8W5</accession>
<evidence type="ECO:0000256" key="1">
    <source>
        <dbReference type="ARBA" id="ARBA00004141"/>
    </source>
</evidence>
<reference evidence="8 9" key="1">
    <citation type="submission" date="2023-01" db="EMBL/GenBank/DDBJ databases">
        <title>Analysis of 21 Apiospora genomes using comparative genomics revels a genus with tremendous synthesis potential of carbohydrate active enzymes and secondary metabolites.</title>
        <authorList>
            <person name="Sorensen T."/>
        </authorList>
    </citation>
    <scope>NUCLEOTIDE SEQUENCE [LARGE SCALE GENOMIC DNA]</scope>
    <source>
        <strain evidence="8 9">CBS 114990</strain>
    </source>
</reference>
<evidence type="ECO:0000313" key="8">
    <source>
        <dbReference type="EMBL" id="KAK8067342.1"/>
    </source>
</evidence>
<comment type="subcellular location">
    <subcellularLocation>
        <location evidence="1">Membrane</location>
        <topology evidence="1">Multi-pass membrane protein</topology>
    </subcellularLocation>
</comment>
<feature type="region of interest" description="Disordered" evidence="6">
    <location>
        <begin position="198"/>
        <end position="224"/>
    </location>
</feature>